<gene>
    <name evidence="1" type="ORF">ACFQ5D_02655</name>
</gene>
<dbReference type="RefSeq" id="WP_229526341.1">
    <property type="nucleotide sequence ID" value="NZ_JAFFQR010000112.1"/>
</dbReference>
<organism evidence="1 2">
    <name type="scientific">Paenibacillus farraposensis</name>
    <dbReference type="NCBI Taxonomy" id="2807095"/>
    <lineage>
        <taxon>Bacteria</taxon>
        <taxon>Bacillati</taxon>
        <taxon>Bacillota</taxon>
        <taxon>Bacilli</taxon>
        <taxon>Bacillales</taxon>
        <taxon>Paenibacillaceae</taxon>
        <taxon>Paenibacillus</taxon>
    </lineage>
</organism>
<proteinExistence type="predicted"/>
<comment type="caution">
    <text evidence="1">The sequence shown here is derived from an EMBL/GenBank/DDBJ whole genome shotgun (WGS) entry which is preliminary data.</text>
</comment>
<evidence type="ECO:0000313" key="2">
    <source>
        <dbReference type="Proteomes" id="UP001597340"/>
    </source>
</evidence>
<reference evidence="2" key="1">
    <citation type="journal article" date="2019" name="Int. J. Syst. Evol. Microbiol.">
        <title>The Global Catalogue of Microorganisms (GCM) 10K type strain sequencing project: providing services to taxonomists for standard genome sequencing and annotation.</title>
        <authorList>
            <consortium name="The Broad Institute Genomics Platform"/>
            <consortium name="The Broad Institute Genome Sequencing Center for Infectious Disease"/>
            <person name="Wu L."/>
            <person name="Ma J."/>
        </authorList>
    </citation>
    <scope>NUCLEOTIDE SEQUENCE [LARGE SCALE GENOMIC DNA]</scope>
    <source>
        <strain evidence="2">CCM 9147</strain>
    </source>
</reference>
<sequence>MNKTKKAATGFAEERSRPDSKLVTEASRLFALGVSSSVSDSQCTYVLAAHLPSIGS</sequence>
<protein>
    <submittedName>
        <fullName evidence="1">Uncharacterized protein</fullName>
    </submittedName>
</protein>
<dbReference type="Proteomes" id="UP001597340">
    <property type="component" value="Unassembled WGS sequence"/>
</dbReference>
<evidence type="ECO:0000313" key="1">
    <source>
        <dbReference type="EMBL" id="MFD1460363.1"/>
    </source>
</evidence>
<dbReference type="EMBL" id="JBHTNZ010000002">
    <property type="protein sequence ID" value="MFD1460363.1"/>
    <property type="molecule type" value="Genomic_DNA"/>
</dbReference>
<keyword evidence="2" id="KW-1185">Reference proteome</keyword>
<name>A0ABW4D9E9_9BACL</name>
<accession>A0ABW4D9E9</accession>